<dbReference type="Gene3D" id="1.10.1740.10">
    <property type="match status" value="1"/>
</dbReference>
<dbReference type="EMBL" id="LT838272">
    <property type="protein sequence ID" value="SMB96648.1"/>
    <property type="molecule type" value="Genomic_DNA"/>
</dbReference>
<evidence type="ECO:0000259" key="1">
    <source>
        <dbReference type="Pfam" id="PF04542"/>
    </source>
</evidence>
<sequence length="159" mass="17584">MRKDTLMTAAVLGFLDMAEAIAARVRLRSWWDRQDLAAAAREGLVRAVLAYTPDRGPFAAFAVRCVENAVVSEARHLAREKAVPSEQLPREYAGTDPEEACPGLPLELKGKDRALAELLLAGYDKGECARLLGVSPSWVSRRCRVLARRLAAQKRRERG</sequence>
<reference evidence="2 3" key="1">
    <citation type="submission" date="2017-04" db="EMBL/GenBank/DDBJ databases">
        <authorList>
            <person name="Afonso C.L."/>
            <person name="Miller P.J."/>
            <person name="Scott M.A."/>
            <person name="Spackman E."/>
            <person name="Goraichik I."/>
            <person name="Dimitrov K.M."/>
            <person name="Suarez D.L."/>
            <person name="Swayne D.E."/>
        </authorList>
    </citation>
    <scope>NUCLEOTIDE SEQUENCE [LARGE SCALE GENOMIC DNA]</scope>
    <source>
        <strain evidence="2 3">ToBE</strain>
    </source>
</reference>
<dbReference type="GO" id="GO:0003700">
    <property type="term" value="F:DNA-binding transcription factor activity"/>
    <property type="evidence" value="ECO:0007669"/>
    <property type="project" value="InterPro"/>
</dbReference>
<feature type="domain" description="RNA polymerase sigma-70 region 2" evidence="1">
    <location>
        <begin position="16"/>
        <end position="79"/>
    </location>
</feature>
<dbReference type="STRING" id="698762.SAMN00808754_1571"/>
<dbReference type="InterPro" id="IPR007627">
    <property type="entry name" value="RNA_pol_sigma70_r2"/>
</dbReference>
<dbReference type="Pfam" id="PF04542">
    <property type="entry name" value="Sigma70_r2"/>
    <property type="match status" value="1"/>
</dbReference>
<dbReference type="SUPFAM" id="SSF88946">
    <property type="entry name" value="Sigma2 domain of RNA polymerase sigma factors"/>
    <property type="match status" value="1"/>
</dbReference>
<organism evidence="2 3">
    <name type="scientific">Thermanaeromonas toyohensis ToBE</name>
    <dbReference type="NCBI Taxonomy" id="698762"/>
    <lineage>
        <taxon>Bacteria</taxon>
        <taxon>Bacillati</taxon>
        <taxon>Bacillota</taxon>
        <taxon>Clostridia</taxon>
        <taxon>Neomoorellales</taxon>
        <taxon>Neomoorellaceae</taxon>
        <taxon>Thermanaeromonas</taxon>
    </lineage>
</organism>
<protein>
    <submittedName>
        <fullName evidence="2">Sigma-70 region 2</fullName>
    </submittedName>
</protein>
<evidence type="ECO:0000313" key="3">
    <source>
        <dbReference type="Proteomes" id="UP000192569"/>
    </source>
</evidence>
<dbReference type="RefSeq" id="WP_084665184.1">
    <property type="nucleotide sequence ID" value="NZ_LT838272.1"/>
</dbReference>
<proteinExistence type="predicted"/>
<name>A0A1W1VTG7_9FIRM</name>
<keyword evidence="3" id="KW-1185">Reference proteome</keyword>
<dbReference type="AlphaFoldDB" id="A0A1W1VTG7"/>
<dbReference type="GO" id="GO:0006352">
    <property type="term" value="P:DNA-templated transcription initiation"/>
    <property type="evidence" value="ECO:0007669"/>
    <property type="project" value="InterPro"/>
</dbReference>
<gene>
    <name evidence="2" type="ORF">SAMN00808754_1571</name>
</gene>
<dbReference type="Proteomes" id="UP000192569">
    <property type="component" value="Chromosome I"/>
</dbReference>
<accession>A0A1W1VTG7</accession>
<evidence type="ECO:0000313" key="2">
    <source>
        <dbReference type="EMBL" id="SMB96648.1"/>
    </source>
</evidence>
<dbReference type="InterPro" id="IPR013325">
    <property type="entry name" value="RNA_pol_sigma_r2"/>
</dbReference>